<comment type="caution">
    <text evidence="1">The sequence shown here is derived from an EMBL/GenBank/DDBJ whole genome shotgun (WGS) entry which is preliminary data.</text>
</comment>
<accession>A0A645ERW5</accession>
<dbReference type="AlphaFoldDB" id="A0A645ERW5"/>
<name>A0A645ERW5_9ZZZZ</name>
<evidence type="ECO:0000313" key="1">
    <source>
        <dbReference type="EMBL" id="MPN03264.1"/>
    </source>
</evidence>
<dbReference type="EMBL" id="VSSQ01049191">
    <property type="protein sequence ID" value="MPN03264.1"/>
    <property type="molecule type" value="Genomic_DNA"/>
</dbReference>
<reference evidence="1" key="1">
    <citation type="submission" date="2019-08" db="EMBL/GenBank/DDBJ databases">
        <authorList>
            <person name="Kucharzyk K."/>
            <person name="Murdoch R.W."/>
            <person name="Higgins S."/>
            <person name="Loffler F."/>
        </authorList>
    </citation>
    <scope>NUCLEOTIDE SEQUENCE</scope>
</reference>
<organism evidence="1">
    <name type="scientific">bioreactor metagenome</name>
    <dbReference type="NCBI Taxonomy" id="1076179"/>
    <lineage>
        <taxon>unclassified sequences</taxon>
        <taxon>metagenomes</taxon>
        <taxon>ecological metagenomes</taxon>
    </lineage>
</organism>
<protein>
    <submittedName>
        <fullName evidence="1">Uncharacterized protein</fullName>
    </submittedName>
</protein>
<proteinExistence type="predicted"/>
<gene>
    <name evidence="1" type="ORF">SDC9_150491</name>
</gene>
<sequence>MAALNSPTKKLPHPLSLVETRTGKVFLHRRIVVFPGAAQWINLENEVNAGDIIVYQIKFIPRSNCTIVRSTWVTLDAGEPSPPQVDGSEICFVRAPILFQPFLLNEMDSLKQRR</sequence>